<keyword evidence="2" id="KW-0436">Ligase</keyword>
<dbReference type="Proteomes" id="UP000477722">
    <property type="component" value="Unassembled WGS sequence"/>
</dbReference>
<sequence length="300" mass="34026">MTAAAPKADRVRVTKPDKELFPEDGLTKADLVDYYRAVARAMLPHLRGRPLTLECYPDGHEGESFFRKQMPEHFPEWIRRVEVAKEDGSLTMPLCDNAATLAYLANQAAITLHPWLSRADRPDHPDRLVFDLDPPDSDFGLVRWTAFTLRDLLAEIGLQPLVMTTGSRGLHVMLPLDRSEDFDAVRSFARDVADELAGQHPDRLTTEPRKDKRRGRLYLDTQRNAYAQTGVAPYAVRARPHAPVATPLRWEELADASVGPRHWTLRTVPDRLADEGDPWARPGRYRRSLGAAQRRLDALR</sequence>
<reference evidence="2 3" key="1">
    <citation type="submission" date="2020-02" db="EMBL/GenBank/DDBJ databases">
        <title>Whole-genome analyses of novel actinobacteria.</title>
        <authorList>
            <person name="Sahin N."/>
            <person name="Tatar D."/>
        </authorList>
    </citation>
    <scope>NUCLEOTIDE SEQUENCE [LARGE SCALE GENOMIC DNA]</scope>
    <source>
        <strain evidence="2 3">SB3404</strain>
    </source>
</reference>
<dbReference type="AlphaFoldDB" id="A0A6G4WT47"/>
<dbReference type="PANTHER" id="PTHR42705">
    <property type="entry name" value="BIFUNCTIONAL NON-HOMOLOGOUS END JOINING PROTEIN LIGD"/>
    <property type="match status" value="1"/>
</dbReference>
<proteinExistence type="predicted"/>
<dbReference type="InterPro" id="IPR052171">
    <property type="entry name" value="NHEJ_LigD"/>
</dbReference>
<protein>
    <submittedName>
        <fullName evidence="2">ATP-dependent DNA ligase</fullName>
    </submittedName>
</protein>
<dbReference type="PANTHER" id="PTHR42705:SF2">
    <property type="entry name" value="BIFUNCTIONAL NON-HOMOLOGOUS END JOINING PROTEIN LIGD"/>
    <property type="match status" value="1"/>
</dbReference>
<keyword evidence="3" id="KW-1185">Reference proteome</keyword>
<gene>
    <name evidence="2" type="ORF">G5C65_04625</name>
</gene>
<dbReference type="EMBL" id="JAAKZZ010000026">
    <property type="protein sequence ID" value="NGO67651.1"/>
    <property type="molecule type" value="Genomic_DNA"/>
</dbReference>
<dbReference type="Pfam" id="PF21686">
    <property type="entry name" value="LigD_Prim-Pol"/>
    <property type="match status" value="1"/>
</dbReference>
<accession>A0A6G4WT47</accession>
<comment type="caution">
    <text evidence="2">The sequence shown here is derived from an EMBL/GenBank/DDBJ whole genome shotgun (WGS) entry which is preliminary data.</text>
</comment>
<dbReference type="NCBIfam" id="TIGR02778">
    <property type="entry name" value="ligD_pol"/>
    <property type="match status" value="1"/>
</dbReference>
<organism evidence="2 3">
    <name type="scientific">Streptomyces boncukensis</name>
    <dbReference type="NCBI Taxonomy" id="2711219"/>
    <lineage>
        <taxon>Bacteria</taxon>
        <taxon>Bacillati</taxon>
        <taxon>Actinomycetota</taxon>
        <taxon>Actinomycetes</taxon>
        <taxon>Kitasatosporales</taxon>
        <taxon>Streptomycetaceae</taxon>
        <taxon>Streptomyces</taxon>
    </lineage>
</organism>
<evidence type="ECO:0000259" key="1">
    <source>
        <dbReference type="Pfam" id="PF21686"/>
    </source>
</evidence>
<name>A0A6G4WT47_9ACTN</name>
<dbReference type="Gene3D" id="3.90.920.10">
    <property type="entry name" value="DNA primase, PRIM domain"/>
    <property type="match status" value="1"/>
</dbReference>
<evidence type="ECO:0000313" key="3">
    <source>
        <dbReference type="Proteomes" id="UP000477722"/>
    </source>
</evidence>
<dbReference type="InterPro" id="IPR014145">
    <property type="entry name" value="LigD_pol_dom"/>
</dbReference>
<feature type="domain" description="DNA ligase D polymerase" evidence="1">
    <location>
        <begin position="27"/>
        <end position="279"/>
    </location>
</feature>
<dbReference type="RefSeq" id="WP_165297310.1">
    <property type="nucleotide sequence ID" value="NZ_JAAKZZ010000026.1"/>
</dbReference>
<dbReference type="GO" id="GO:0016874">
    <property type="term" value="F:ligase activity"/>
    <property type="evidence" value="ECO:0007669"/>
    <property type="project" value="UniProtKB-KW"/>
</dbReference>
<dbReference type="CDD" id="cd04861">
    <property type="entry name" value="LigD_Pol_like"/>
    <property type="match status" value="1"/>
</dbReference>
<evidence type="ECO:0000313" key="2">
    <source>
        <dbReference type="EMBL" id="NGO67651.1"/>
    </source>
</evidence>